<keyword evidence="3" id="KW-1185">Reference proteome</keyword>
<proteinExistence type="predicted"/>
<gene>
    <name evidence="2" type="ORF">NHX12_031581</name>
</gene>
<dbReference type="AlphaFoldDB" id="A0A9Q0E7A4"/>
<sequence length="168" mass="18422">MVHSGLWYFMAESERAMRGGGVSVEPEVQRIISHVSNFPRFLGETAKTSSKKTSRESLPVSPRLQGAIGEERHKTGKKRNQKLIRINDRRVAASVEISDRNIRLGLPCPLRTRRPPSRTVNGGSAAAAFTPLTSSLHPADRQPSPRCPAAFTPLTGSLHPAVRQPSPR</sequence>
<evidence type="ECO:0000313" key="3">
    <source>
        <dbReference type="Proteomes" id="UP001148018"/>
    </source>
</evidence>
<accession>A0A9Q0E7A4</accession>
<organism evidence="2 3">
    <name type="scientific">Muraenolepis orangiensis</name>
    <name type="common">Patagonian moray cod</name>
    <dbReference type="NCBI Taxonomy" id="630683"/>
    <lineage>
        <taxon>Eukaryota</taxon>
        <taxon>Metazoa</taxon>
        <taxon>Chordata</taxon>
        <taxon>Craniata</taxon>
        <taxon>Vertebrata</taxon>
        <taxon>Euteleostomi</taxon>
        <taxon>Actinopterygii</taxon>
        <taxon>Neopterygii</taxon>
        <taxon>Teleostei</taxon>
        <taxon>Neoteleostei</taxon>
        <taxon>Acanthomorphata</taxon>
        <taxon>Zeiogadaria</taxon>
        <taxon>Gadariae</taxon>
        <taxon>Gadiformes</taxon>
        <taxon>Muraenolepidoidei</taxon>
        <taxon>Muraenolepididae</taxon>
        <taxon>Muraenolepis</taxon>
    </lineage>
</organism>
<feature type="region of interest" description="Disordered" evidence="1">
    <location>
        <begin position="43"/>
        <end position="80"/>
    </location>
</feature>
<name>A0A9Q0E7A4_9TELE</name>
<reference evidence="2" key="1">
    <citation type="submission" date="2022-07" db="EMBL/GenBank/DDBJ databases">
        <title>Chromosome-level genome of Muraenolepis orangiensis.</title>
        <authorList>
            <person name="Kim J."/>
        </authorList>
    </citation>
    <scope>NUCLEOTIDE SEQUENCE</scope>
    <source>
        <strain evidence="2">KU_S4_2022</strain>
        <tissue evidence="2">Muscle</tissue>
    </source>
</reference>
<protein>
    <submittedName>
        <fullName evidence="2">Uncharacterized protein</fullName>
    </submittedName>
</protein>
<evidence type="ECO:0000256" key="1">
    <source>
        <dbReference type="SAM" id="MobiDB-lite"/>
    </source>
</evidence>
<feature type="region of interest" description="Disordered" evidence="1">
    <location>
        <begin position="108"/>
        <end position="168"/>
    </location>
</feature>
<comment type="caution">
    <text evidence="2">The sequence shown here is derived from an EMBL/GenBank/DDBJ whole genome shotgun (WGS) entry which is preliminary data.</text>
</comment>
<evidence type="ECO:0000313" key="2">
    <source>
        <dbReference type="EMBL" id="KAJ3600601.1"/>
    </source>
</evidence>
<dbReference type="EMBL" id="JANIIK010000047">
    <property type="protein sequence ID" value="KAJ3600601.1"/>
    <property type="molecule type" value="Genomic_DNA"/>
</dbReference>
<dbReference type="Proteomes" id="UP001148018">
    <property type="component" value="Unassembled WGS sequence"/>
</dbReference>